<evidence type="ECO:0000313" key="2">
    <source>
        <dbReference type="EMBL" id="EJX07026.1"/>
    </source>
</evidence>
<dbReference type="AlphaFoldDB" id="J9D344"/>
<evidence type="ECO:0000256" key="1">
    <source>
        <dbReference type="SAM" id="MobiDB-lite"/>
    </source>
</evidence>
<accession>J9D344</accession>
<organism evidence="2">
    <name type="scientific">gut metagenome</name>
    <dbReference type="NCBI Taxonomy" id="749906"/>
    <lineage>
        <taxon>unclassified sequences</taxon>
        <taxon>metagenomes</taxon>
        <taxon>organismal metagenomes</taxon>
    </lineage>
</organism>
<comment type="caution">
    <text evidence="2">The sequence shown here is derived from an EMBL/GenBank/DDBJ whole genome shotgun (WGS) entry which is preliminary data.</text>
</comment>
<feature type="region of interest" description="Disordered" evidence="1">
    <location>
        <begin position="329"/>
        <end position="353"/>
    </location>
</feature>
<protein>
    <submittedName>
        <fullName evidence="2">Lipoprotein</fullName>
    </submittedName>
</protein>
<reference evidence="2" key="1">
    <citation type="journal article" date="2012" name="PLoS ONE">
        <title>Gene sets for utilization of primary and secondary nutrition supplies in the distal gut of endangered iberian lynx.</title>
        <authorList>
            <person name="Alcaide M."/>
            <person name="Messina E."/>
            <person name="Richter M."/>
            <person name="Bargiela R."/>
            <person name="Peplies J."/>
            <person name="Huws S.A."/>
            <person name="Newbold C.J."/>
            <person name="Golyshin P.N."/>
            <person name="Simon M.A."/>
            <person name="Lopez G."/>
            <person name="Yakimov M.M."/>
            <person name="Ferrer M."/>
        </authorList>
    </citation>
    <scope>NUCLEOTIDE SEQUENCE</scope>
</reference>
<dbReference type="EMBL" id="AMCI01000996">
    <property type="protein sequence ID" value="EJX07026.1"/>
    <property type="molecule type" value="Genomic_DNA"/>
</dbReference>
<sequence length="353" mass="39249">MLGLAACTQEEAQTPQTAPGIAISVSAMEMQGEDVQARALFPLRPSRENMIRTLSLLVFDSEGQHSIEHSDYYRFHQVANGENPDGKLNVEEPQYGGKLTGKATLCAVANMSQDDLLKALREKAQAGGGQHVLSLDEFKELVVDLPYIDHKDSVGLVKDIYMFGYYVGDLVPYPDEKKAITISLGRIITRLSLSLSVDEKVAEADLKYAIRLGNTSRKAYIFPGEHSPKETEEDSYFAPIELTNDPKHFYYYVGPHSADKEADATYIQIAYVPKDQNFIYNPDGTLDLKKNKYVQVALCNDPPGTENRNFQLNRNSSYQISIRLVSKKNSNTPTAGARGTDETGTREVELDLP</sequence>
<gene>
    <name evidence="2" type="ORF">EVA_04894</name>
</gene>
<feature type="compositionally biased region" description="Basic and acidic residues" evidence="1">
    <location>
        <begin position="339"/>
        <end position="353"/>
    </location>
</feature>
<keyword evidence="2" id="KW-0449">Lipoprotein</keyword>
<name>J9D344_9ZZZZ</name>
<proteinExistence type="predicted"/>